<dbReference type="AlphaFoldDB" id="A0A0E0FFZ9"/>
<dbReference type="Proteomes" id="UP000006591">
    <property type="component" value="Chromosome 1"/>
</dbReference>
<evidence type="ECO:0000313" key="3">
    <source>
        <dbReference type="Proteomes" id="UP000006591"/>
    </source>
</evidence>
<name>A0A0E0FFZ9_ORYNI</name>
<accession>A0A0E0FFZ9</accession>
<evidence type="ECO:0000313" key="2">
    <source>
        <dbReference type="EnsemblPlants" id="ONIVA01G02800.1"/>
    </source>
</evidence>
<proteinExistence type="predicted"/>
<feature type="compositionally biased region" description="Low complexity" evidence="1">
    <location>
        <begin position="147"/>
        <end position="158"/>
    </location>
</feature>
<reference evidence="2" key="1">
    <citation type="submission" date="2015-04" db="UniProtKB">
        <authorList>
            <consortium name="EnsemblPlants"/>
        </authorList>
    </citation>
    <scope>IDENTIFICATION</scope>
    <source>
        <strain evidence="2">SL10</strain>
    </source>
</reference>
<organism evidence="2">
    <name type="scientific">Oryza nivara</name>
    <name type="common">Indian wild rice</name>
    <name type="synonym">Oryza sativa f. spontanea</name>
    <dbReference type="NCBI Taxonomy" id="4536"/>
    <lineage>
        <taxon>Eukaryota</taxon>
        <taxon>Viridiplantae</taxon>
        <taxon>Streptophyta</taxon>
        <taxon>Embryophyta</taxon>
        <taxon>Tracheophyta</taxon>
        <taxon>Spermatophyta</taxon>
        <taxon>Magnoliopsida</taxon>
        <taxon>Liliopsida</taxon>
        <taxon>Poales</taxon>
        <taxon>Poaceae</taxon>
        <taxon>BOP clade</taxon>
        <taxon>Oryzoideae</taxon>
        <taxon>Oryzeae</taxon>
        <taxon>Oryzinae</taxon>
        <taxon>Oryza</taxon>
    </lineage>
</organism>
<reference evidence="2" key="2">
    <citation type="submission" date="2018-04" db="EMBL/GenBank/DDBJ databases">
        <title>OnivRS2 (Oryza nivara Reference Sequence Version 2).</title>
        <authorList>
            <person name="Zhang J."/>
            <person name="Kudrna D."/>
            <person name="Lee S."/>
            <person name="Talag J."/>
            <person name="Rajasekar S."/>
            <person name="Welchert J."/>
            <person name="Hsing Y.-I."/>
            <person name="Wing R.A."/>
        </authorList>
    </citation>
    <scope>NUCLEOTIDE SEQUENCE [LARGE SCALE GENOMIC DNA]</scope>
</reference>
<sequence>MAAYSFNVQAGAGEMAAIGVSVQVRAREGRGVWRMIEGMEGGKEFIECLDHEKVLMQKYLLPCHMPIGTSSRGGTIPPGTEQYHSLDSTRSTEKVTKEEAPHLIHRLRDAKRRIDEKLDRLLEMFGVKVDKESNGAEEFNDSTKELTPTTEAATSSSPHVSRFPMPTKCSTICSDHNTMPDLTMATMVTSTTASMSSMELMVGEDAISDPYIGISNHPKEKHTECSTVVLNSNNGIVQVEGHQDFFDAIGESYDLFTIKELWNYSLIGILLCMRINTKSLQLELASMLLELVWFRGVRRSAIVILFDWKKWKFVNLGGYIDSAIPIMQKYLAEQKLDIHEPWIAGDENGSIDLFWDCWPQHVSFQWQQSWIGGHVFSFVYSEGSLLLVNFMQDVSKDGIISYDIEGIAECTQVSYFASILPDIAILPTEMMLTVTVRHWAVHLMLPWPPPHENSTVLLIDAHAFVKLGRANMVEAKEHMKLSVAKLYVLDLSCATPSIGHFGNHGLFQLSMCKMWPQFMLWKIWSFEAKMKLLIVGHPKQYIKDTILVLVEVRVRSFPQVTDALPDADEYYEHGRGRERKVCS</sequence>
<feature type="region of interest" description="Disordered" evidence="1">
    <location>
        <begin position="136"/>
        <end position="162"/>
    </location>
</feature>
<evidence type="ECO:0000256" key="1">
    <source>
        <dbReference type="SAM" id="MobiDB-lite"/>
    </source>
</evidence>
<dbReference type="HOGENOM" id="CLU_495569_0_0_1"/>
<dbReference type="Gramene" id="ONIVA01G02800.1">
    <property type="protein sequence ID" value="ONIVA01G02800.1"/>
    <property type="gene ID" value="ONIVA01G02800"/>
</dbReference>
<protein>
    <submittedName>
        <fullName evidence="2">Uncharacterized protein</fullName>
    </submittedName>
</protein>
<dbReference type="EnsemblPlants" id="ONIVA01G02800.1">
    <property type="protein sequence ID" value="ONIVA01G02800.1"/>
    <property type="gene ID" value="ONIVA01G02800"/>
</dbReference>
<keyword evidence="3" id="KW-1185">Reference proteome</keyword>